<dbReference type="Gene3D" id="3.40.50.720">
    <property type="entry name" value="NAD(P)-binding Rossmann-like Domain"/>
    <property type="match status" value="1"/>
</dbReference>
<protein>
    <recommendedName>
        <fullName evidence="3">Glycosyltransferase 2-like domain-containing protein</fullName>
    </recommendedName>
</protein>
<gene>
    <name evidence="4" type="ORF">BET01_02680</name>
</gene>
<dbReference type="SUPFAM" id="SSF53448">
    <property type="entry name" value="Nucleotide-diphospho-sugar transferases"/>
    <property type="match status" value="1"/>
</dbReference>
<dbReference type="PANTHER" id="PTHR22916:SF51">
    <property type="entry name" value="GLYCOSYLTRANSFERASE EPSH-RELATED"/>
    <property type="match status" value="1"/>
</dbReference>
<dbReference type="Proteomes" id="UP000284277">
    <property type="component" value="Unassembled WGS sequence"/>
</dbReference>
<name>A0A419TCU9_9FIRM</name>
<keyword evidence="5" id="KW-1185">Reference proteome</keyword>
<evidence type="ECO:0000259" key="3">
    <source>
        <dbReference type="Pfam" id="PF00535"/>
    </source>
</evidence>
<evidence type="ECO:0000313" key="4">
    <source>
        <dbReference type="EMBL" id="RKD35267.1"/>
    </source>
</evidence>
<dbReference type="Pfam" id="PF00535">
    <property type="entry name" value="Glycos_transf_2"/>
    <property type="match status" value="1"/>
</dbReference>
<dbReference type="PANTHER" id="PTHR22916">
    <property type="entry name" value="GLYCOSYLTRANSFERASE"/>
    <property type="match status" value="1"/>
</dbReference>
<dbReference type="EMBL" id="MCIA01000001">
    <property type="protein sequence ID" value="RKD35267.1"/>
    <property type="molecule type" value="Genomic_DNA"/>
</dbReference>
<reference evidence="4 5" key="1">
    <citation type="submission" date="2016-08" db="EMBL/GenBank/DDBJ databases">
        <title>A new outlook on sporulation: Clostridium algidixylanolyticum.</title>
        <authorList>
            <person name="Poppleton D.I."/>
            <person name="Gribaldo S."/>
        </authorList>
    </citation>
    <scope>NUCLEOTIDE SEQUENCE [LARGE SCALE GENOMIC DNA]</scope>
    <source>
        <strain evidence="4 5">SPL73</strain>
    </source>
</reference>
<dbReference type="GO" id="GO:0016757">
    <property type="term" value="F:glycosyltransferase activity"/>
    <property type="evidence" value="ECO:0007669"/>
    <property type="project" value="UniProtKB-KW"/>
</dbReference>
<organism evidence="4 5">
    <name type="scientific">Lacrimispora algidixylanolytica</name>
    <dbReference type="NCBI Taxonomy" id="94868"/>
    <lineage>
        <taxon>Bacteria</taxon>
        <taxon>Bacillati</taxon>
        <taxon>Bacillota</taxon>
        <taxon>Clostridia</taxon>
        <taxon>Lachnospirales</taxon>
        <taxon>Lachnospiraceae</taxon>
        <taxon>Lacrimispora</taxon>
    </lineage>
</organism>
<dbReference type="OrthoDB" id="3189257at2"/>
<dbReference type="SUPFAM" id="SSF51735">
    <property type="entry name" value="NAD(P)-binding Rossmann-fold domains"/>
    <property type="match status" value="1"/>
</dbReference>
<keyword evidence="1" id="KW-0328">Glycosyltransferase</keyword>
<evidence type="ECO:0000256" key="1">
    <source>
        <dbReference type="ARBA" id="ARBA00022676"/>
    </source>
</evidence>
<feature type="domain" description="Glycosyltransferase 2-like" evidence="3">
    <location>
        <begin position="9"/>
        <end position="126"/>
    </location>
</feature>
<dbReference type="InterPro" id="IPR036291">
    <property type="entry name" value="NAD(P)-bd_dom_sf"/>
</dbReference>
<dbReference type="RefSeq" id="WP_120195204.1">
    <property type="nucleotide sequence ID" value="NZ_MCIA01000001.1"/>
</dbReference>
<evidence type="ECO:0000256" key="2">
    <source>
        <dbReference type="ARBA" id="ARBA00022679"/>
    </source>
</evidence>
<dbReference type="AlphaFoldDB" id="A0A419TCU9"/>
<dbReference type="Gene3D" id="3.90.550.10">
    <property type="entry name" value="Spore Coat Polysaccharide Biosynthesis Protein SpsA, Chain A"/>
    <property type="match status" value="1"/>
</dbReference>
<proteinExistence type="predicted"/>
<accession>A0A419TCU9</accession>
<keyword evidence="2" id="KW-0808">Transferase</keyword>
<dbReference type="InterPro" id="IPR029044">
    <property type="entry name" value="Nucleotide-diphossugar_trans"/>
</dbReference>
<sequence length="402" mass="45900">MEKQNILVSIIIPIYNVKDYLEKCISSCLNQSLKDIEIILVDDGSTDGSERICDCYKKSNPTKIEVIHQANQGLTVSRKAGIHASKGKFVGFVDGDDWIDSKMYETLYELALKNEAQIVTSGGSREYPDGRGRINLIDGVPEGLYEMKDKSNLVINNIFSSSISNQYYVNGSACFKIFDRELITEIIDQLDESIHGYADDNAIVVPCILNASKVYISKEVLYHHVERSDSATYSRLPNVYEQFSKVYSNIKKFVDVHRCSDILKRQLDEYAVCRIIDGLPYLLGNNYKQPTFFFDFSMFPSNSRIVIYGAGNVGKSYCAWLKRLRNIELVGWVDSDPIKCDGKLVQSIDNLTKMKYDYILIAINNDIAAKKIVENLACTLDREKIVWEKPQRVLFMEEEKFY</sequence>
<dbReference type="InterPro" id="IPR001173">
    <property type="entry name" value="Glyco_trans_2-like"/>
</dbReference>
<comment type="caution">
    <text evidence="4">The sequence shown here is derived from an EMBL/GenBank/DDBJ whole genome shotgun (WGS) entry which is preliminary data.</text>
</comment>
<dbReference type="CDD" id="cd00761">
    <property type="entry name" value="Glyco_tranf_GTA_type"/>
    <property type="match status" value="1"/>
</dbReference>
<evidence type="ECO:0000313" key="5">
    <source>
        <dbReference type="Proteomes" id="UP000284277"/>
    </source>
</evidence>